<keyword evidence="1" id="KW-0472">Membrane</keyword>
<dbReference type="AlphaFoldDB" id="A0A0D0LWV2"/>
<accession>A0A0D0LWV2</accession>
<protein>
    <submittedName>
        <fullName evidence="2">Uncharacterized protein</fullName>
    </submittedName>
</protein>
<evidence type="ECO:0000313" key="3">
    <source>
        <dbReference type="Proteomes" id="UP000032067"/>
    </source>
</evidence>
<comment type="caution">
    <text evidence="2">The sequence shown here is derived from an EMBL/GenBank/DDBJ whole genome shotgun (WGS) entry which is preliminary data.</text>
</comment>
<reference evidence="2 3" key="1">
    <citation type="submission" date="2014-12" db="EMBL/GenBank/DDBJ databases">
        <title>16Stimator: statistical estimation of ribosomal gene copy numbers from draft genome assemblies.</title>
        <authorList>
            <person name="Perisin M.A."/>
            <person name="Vetter M."/>
            <person name="Gilbert J.A."/>
            <person name="Bergelson J."/>
        </authorList>
    </citation>
    <scope>NUCLEOTIDE SEQUENCE [LARGE SCALE GENOMIC DNA]</scope>
    <source>
        <strain evidence="2 3">MEDvA23</strain>
    </source>
</reference>
<evidence type="ECO:0000313" key="2">
    <source>
        <dbReference type="EMBL" id="KIQ21940.1"/>
    </source>
</evidence>
<dbReference type="OrthoDB" id="9134728at2"/>
<name>A0A0D0LWV2_VARPD</name>
<keyword evidence="1" id="KW-0812">Transmembrane</keyword>
<dbReference type="RefSeq" id="WP_042581946.1">
    <property type="nucleotide sequence ID" value="NZ_JXQQ01000084.1"/>
</dbReference>
<dbReference type="Proteomes" id="UP000032067">
    <property type="component" value="Unassembled WGS sequence"/>
</dbReference>
<sequence length="139" mass="15682">MKLIEGRLKRLGESTVNMKSEVVKYSLIQIGDQTLTNVMVDRKLNNFLADGIETQEPTKLWFLNGGKIVMGVQVGDDTRYYGTINPFFYFAMLFNIVFTGIVFTYQPLGALAWAVVIYAIGGRRWLDYRRVAAAGGMKV</sequence>
<keyword evidence="1" id="KW-1133">Transmembrane helix</keyword>
<organism evidence="2 3">
    <name type="scientific">Variovorax paradoxus</name>
    <dbReference type="NCBI Taxonomy" id="34073"/>
    <lineage>
        <taxon>Bacteria</taxon>
        <taxon>Pseudomonadati</taxon>
        <taxon>Pseudomonadota</taxon>
        <taxon>Betaproteobacteria</taxon>
        <taxon>Burkholderiales</taxon>
        <taxon>Comamonadaceae</taxon>
        <taxon>Variovorax</taxon>
    </lineage>
</organism>
<gene>
    <name evidence="2" type="ORF">RT97_27090</name>
</gene>
<feature type="transmembrane region" description="Helical" evidence="1">
    <location>
        <begin position="87"/>
        <end position="120"/>
    </location>
</feature>
<proteinExistence type="predicted"/>
<dbReference type="EMBL" id="JXQQ01000084">
    <property type="protein sequence ID" value="KIQ21940.1"/>
    <property type="molecule type" value="Genomic_DNA"/>
</dbReference>
<evidence type="ECO:0000256" key="1">
    <source>
        <dbReference type="SAM" id="Phobius"/>
    </source>
</evidence>